<name>A0ABV8U5J0_9ACTN</name>
<proteinExistence type="predicted"/>
<comment type="caution">
    <text evidence="2">The sequence shown here is derived from an EMBL/GenBank/DDBJ whole genome shotgun (WGS) entry which is preliminary data.</text>
</comment>
<dbReference type="Pfam" id="PF09819">
    <property type="entry name" value="ABC_cobalt"/>
    <property type="match status" value="1"/>
</dbReference>
<dbReference type="InterPro" id="IPR017195">
    <property type="entry name" value="ABC_thiamin-permease_prd"/>
</dbReference>
<feature type="transmembrane region" description="Helical" evidence="1">
    <location>
        <begin position="12"/>
        <end position="32"/>
    </location>
</feature>
<dbReference type="RefSeq" id="WP_380625718.1">
    <property type="nucleotide sequence ID" value="NZ_JBHSDK010000061.1"/>
</dbReference>
<evidence type="ECO:0000256" key="1">
    <source>
        <dbReference type="SAM" id="Phobius"/>
    </source>
</evidence>
<organism evidence="2 3">
    <name type="scientific">Salininema proteolyticum</name>
    <dbReference type="NCBI Taxonomy" id="1607685"/>
    <lineage>
        <taxon>Bacteria</taxon>
        <taxon>Bacillati</taxon>
        <taxon>Actinomycetota</taxon>
        <taxon>Actinomycetes</taxon>
        <taxon>Glycomycetales</taxon>
        <taxon>Glycomycetaceae</taxon>
        <taxon>Salininema</taxon>
    </lineage>
</organism>
<dbReference type="PIRSF" id="PIRSF037394">
    <property type="entry name" value="ABC_thiamine-permease_YkoE_prd"/>
    <property type="match status" value="1"/>
</dbReference>
<feature type="transmembrane region" description="Helical" evidence="1">
    <location>
        <begin position="121"/>
        <end position="142"/>
    </location>
</feature>
<evidence type="ECO:0000313" key="3">
    <source>
        <dbReference type="Proteomes" id="UP001595823"/>
    </source>
</evidence>
<dbReference type="Proteomes" id="UP001595823">
    <property type="component" value="Unassembled WGS sequence"/>
</dbReference>
<feature type="transmembrane region" description="Helical" evidence="1">
    <location>
        <begin position="80"/>
        <end position="101"/>
    </location>
</feature>
<feature type="transmembrane region" description="Helical" evidence="1">
    <location>
        <begin position="154"/>
        <end position="176"/>
    </location>
</feature>
<keyword evidence="1" id="KW-0472">Membrane</keyword>
<gene>
    <name evidence="2" type="ORF">ACFPET_22985</name>
</gene>
<keyword evidence="1" id="KW-1133">Transmembrane helix</keyword>
<sequence>MSLQNTPTRWRMADIIACAVLAVAFGAVFQAWNLVWAASEPLTTAYPPASGLLYGVWLMPAVLAPLLVRKTGAAVFTEGFAALVSTMLGSAWGLLVVVQGFVQGLGGEAAFAAGRYKRYNIAVSVFAGALSGLFATTWDVFVSYGATSLWAFKIPYILLAALSGAVVAGLGSWALYKALLPTGAVNALAGGADRKRV</sequence>
<reference evidence="3" key="1">
    <citation type="journal article" date="2019" name="Int. J. Syst. Evol. Microbiol.">
        <title>The Global Catalogue of Microorganisms (GCM) 10K type strain sequencing project: providing services to taxonomists for standard genome sequencing and annotation.</title>
        <authorList>
            <consortium name="The Broad Institute Genomics Platform"/>
            <consortium name="The Broad Institute Genome Sequencing Center for Infectious Disease"/>
            <person name="Wu L."/>
            <person name="Ma J."/>
        </authorList>
    </citation>
    <scope>NUCLEOTIDE SEQUENCE [LARGE SCALE GENOMIC DNA]</scope>
    <source>
        <strain evidence="3">IBRC-M 10908</strain>
    </source>
</reference>
<protein>
    <submittedName>
        <fullName evidence="2">ECF transporter S component</fullName>
    </submittedName>
</protein>
<keyword evidence="1" id="KW-0812">Transmembrane</keyword>
<keyword evidence="3" id="KW-1185">Reference proteome</keyword>
<evidence type="ECO:0000313" key="2">
    <source>
        <dbReference type="EMBL" id="MFC4338062.1"/>
    </source>
</evidence>
<dbReference type="EMBL" id="JBHSDK010000061">
    <property type="protein sequence ID" value="MFC4338062.1"/>
    <property type="molecule type" value="Genomic_DNA"/>
</dbReference>
<feature type="transmembrane region" description="Helical" evidence="1">
    <location>
        <begin position="52"/>
        <end position="68"/>
    </location>
</feature>
<accession>A0ABV8U5J0</accession>